<keyword evidence="1" id="KW-0808">Transferase</keyword>
<dbReference type="InterPro" id="IPR051531">
    <property type="entry name" value="N-acetyltransferase"/>
</dbReference>
<keyword evidence="2" id="KW-0012">Acyltransferase</keyword>
<dbReference type="InterPro" id="IPR000182">
    <property type="entry name" value="GNAT_dom"/>
</dbReference>
<dbReference type="PANTHER" id="PTHR43792">
    <property type="entry name" value="GNAT FAMILY, PUTATIVE (AFU_ORTHOLOGUE AFUA_3G00765)-RELATED-RELATED"/>
    <property type="match status" value="1"/>
</dbReference>
<evidence type="ECO:0000256" key="3">
    <source>
        <dbReference type="ARBA" id="ARBA00038502"/>
    </source>
</evidence>
<dbReference type="EMBL" id="CP089984">
    <property type="protein sequence ID" value="WXB14133.1"/>
    <property type="molecule type" value="Genomic_DNA"/>
</dbReference>
<feature type="domain" description="N-acetyltransferase" evidence="4">
    <location>
        <begin position="22"/>
        <end position="196"/>
    </location>
</feature>
<sequence length="206" mass="23078">MRSHPDRVPPPPIGTILRTSRLVLRVGRDSDVSALLRASRRNQDYLRPWSPAPPAGQTHPTLTSAANEIARDRTLWKLGTNCAFFVFPAQEETPRIIGRIALSNIARRVFQNAYLGYWMDRGLQGRGLMSEAVDAVVDFAFGPLGLHRVQAAVMPRNPGSMRVLEKCGFRREGYAVRYLKIAGNWEDHVLFALTREERSDGADEAP</sequence>
<protein>
    <submittedName>
        <fullName evidence="5">GNAT family N-acetyltransferase</fullName>
    </submittedName>
</protein>
<dbReference type="SUPFAM" id="SSF55729">
    <property type="entry name" value="Acyl-CoA N-acyltransferases (Nat)"/>
    <property type="match status" value="1"/>
</dbReference>
<name>A0ABZ2LTC2_9BACT</name>
<evidence type="ECO:0000256" key="1">
    <source>
        <dbReference type="ARBA" id="ARBA00022679"/>
    </source>
</evidence>
<dbReference type="PROSITE" id="PS51186">
    <property type="entry name" value="GNAT"/>
    <property type="match status" value="1"/>
</dbReference>
<reference evidence="5 6" key="1">
    <citation type="submission" date="2021-12" db="EMBL/GenBank/DDBJ databases">
        <title>Discovery of the Pendulisporaceae a myxobacterial family with distinct sporulation behavior and unique specialized metabolism.</title>
        <authorList>
            <person name="Garcia R."/>
            <person name="Popoff A."/>
            <person name="Bader C.D."/>
            <person name="Loehr J."/>
            <person name="Walesch S."/>
            <person name="Walt C."/>
            <person name="Boldt J."/>
            <person name="Bunk B."/>
            <person name="Haeckl F.J.F.P.J."/>
            <person name="Gunesch A.P."/>
            <person name="Birkelbach J."/>
            <person name="Nuebel U."/>
            <person name="Pietschmann T."/>
            <person name="Bach T."/>
            <person name="Mueller R."/>
        </authorList>
    </citation>
    <scope>NUCLEOTIDE SEQUENCE [LARGE SCALE GENOMIC DNA]</scope>
    <source>
        <strain evidence="5 6">MSr11954</strain>
    </source>
</reference>
<gene>
    <name evidence="5" type="ORF">LZC94_40670</name>
</gene>
<dbReference type="PANTHER" id="PTHR43792:SF8">
    <property type="entry name" value="[RIBOSOMAL PROTEIN US5]-ALANINE N-ACETYLTRANSFERASE"/>
    <property type="match status" value="1"/>
</dbReference>
<evidence type="ECO:0000256" key="2">
    <source>
        <dbReference type="ARBA" id="ARBA00023315"/>
    </source>
</evidence>
<organism evidence="5 6">
    <name type="scientific">Pendulispora albinea</name>
    <dbReference type="NCBI Taxonomy" id="2741071"/>
    <lineage>
        <taxon>Bacteria</taxon>
        <taxon>Pseudomonadati</taxon>
        <taxon>Myxococcota</taxon>
        <taxon>Myxococcia</taxon>
        <taxon>Myxococcales</taxon>
        <taxon>Sorangiineae</taxon>
        <taxon>Pendulisporaceae</taxon>
        <taxon>Pendulispora</taxon>
    </lineage>
</organism>
<keyword evidence="6" id="KW-1185">Reference proteome</keyword>
<dbReference type="RefSeq" id="WP_394823750.1">
    <property type="nucleotide sequence ID" value="NZ_CP089984.1"/>
</dbReference>
<proteinExistence type="inferred from homology"/>
<dbReference type="Proteomes" id="UP001370348">
    <property type="component" value="Chromosome"/>
</dbReference>
<accession>A0ABZ2LTC2</accession>
<evidence type="ECO:0000259" key="4">
    <source>
        <dbReference type="PROSITE" id="PS51186"/>
    </source>
</evidence>
<dbReference type="Pfam" id="PF13302">
    <property type="entry name" value="Acetyltransf_3"/>
    <property type="match status" value="1"/>
</dbReference>
<dbReference type="InterPro" id="IPR016181">
    <property type="entry name" value="Acyl_CoA_acyltransferase"/>
</dbReference>
<comment type="similarity">
    <text evidence="3">Belongs to the acetyltransferase family. RimJ subfamily.</text>
</comment>
<evidence type="ECO:0000313" key="5">
    <source>
        <dbReference type="EMBL" id="WXB14133.1"/>
    </source>
</evidence>
<dbReference type="Gene3D" id="3.40.630.30">
    <property type="match status" value="1"/>
</dbReference>
<evidence type="ECO:0000313" key="6">
    <source>
        <dbReference type="Proteomes" id="UP001370348"/>
    </source>
</evidence>